<feature type="domain" description="J" evidence="5">
    <location>
        <begin position="374"/>
        <end position="443"/>
    </location>
</feature>
<dbReference type="PANTHER" id="PTHR44140">
    <property type="entry name" value="LD25575P"/>
    <property type="match status" value="1"/>
</dbReference>
<dbReference type="Gene3D" id="1.25.40.10">
    <property type="entry name" value="Tetratricopeptide repeat domain"/>
    <property type="match status" value="1"/>
</dbReference>
<dbReference type="SUPFAM" id="SSF48452">
    <property type="entry name" value="TPR-like"/>
    <property type="match status" value="1"/>
</dbReference>
<protein>
    <submittedName>
        <fullName evidence="6">DnaJ domain-containing protein</fullName>
    </submittedName>
</protein>
<dbReference type="Proteomes" id="UP001059546">
    <property type="component" value="Chromosome IV"/>
</dbReference>
<comment type="subcellular location">
    <subcellularLocation>
        <location evidence="1">Endoplasmic reticulum</location>
    </subcellularLocation>
</comment>
<dbReference type="SUPFAM" id="SSF46565">
    <property type="entry name" value="Chaperone J-domain"/>
    <property type="match status" value="1"/>
</dbReference>
<evidence type="ECO:0000313" key="7">
    <source>
        <dbReference type="Proteomes" id="UP001059546"/>
    </source>
</evidence>
<sequence length="492" mass="57760">MAAQDTQKREEKHQNFFCMISGGRNVVFKAVMGLFLGIVKAQMDLASEIFKADISVKNGDLIKAESIYNTISQHFRDNSAFRKKYAEFLMSRGEYSEVIKRFEKDPEIKEKTKRASECLSILISNNVRLIATLIKESPYSKAVLEAYIQVCLIDEKLEEAEKFVKKSMSFFPNESAFLRQEMQLYFLRGMFSTGIKMLNNLKYKEIASLFASILEDYERIKKSNLSSKDKCKTLDRLVRTISLAESDSNFFPSIFSTLKLNVIFDLCKSGVEGGMQGLTSRAQYLHSKRNNDDTMYLYTMALTLDGNIEEAEEKFRLFKFRNTKLRNHISHRLEVAKEEREKKRREKEEKRHRRQQYMEENYGGIPRNKGDFLGYYKMLGFKEDEKPDEKEIKKAYRKIVVKNKKKKKNENEEKEWEENFKKINKAFGVLGDKKKRDMYDKGIDPDNPQQPSPGFGNDPFQKIFKGFGNFRFFDFPNQGRRGRRSTTTYFYF</sequence>
<dbReference type="InterPro" id="IPR011990">
    <property type="entry name" value="TPR-like_helical_dom_sf"/>
</dbReference>
<dbReference type="GO" id="GO:0051787">
    <property type="term" value="F:misfolded protein binding"/>
    <property type="evidence" value="ECO:0007669"/>
    <property type="project" value="TreeGrafter"/>
</dbReference>
<gene>
    <name evidence="6" type="ORF">GPU96_04g06230</name>
</gene>
<dbReference type="GO" id="GO:0034975">
    <property type="term" value="P:protein folding in endoplasmic reticulum"/>
    <property type="evidence" value="ECO:0007669"/>
    <property type="project" value="TreeGrafter"/>
</dbReference>
<dbReference type="EMBL" id="CP075150">
    <property type="protein sequence ID" value="UTX42895.1"/>
    <property type="molecule type" value="Genomic_DNA"/>
</dbReference>
<reference evidence="6" key="1">
    <citation type="submission" date="2021-05" db="EMBL/GenBank/DDBJ databases">
        <title>Encephalitozoon hellem ATCC 50604 Complete Genome.</title>
        <authorList>
            <person name="Mascarenhas dos Santos A.C."/>
            <person name="Julian A.T."/>
            <person name="Pombert J.-F."/>
        </authorList>
    </citation>
    <scope>NUCLEOTIDE SEQUENCE</scope>
    <source>
        <strain evidence="6">ATCC 50604</strain>
    </source>
</reference>
<evidence type="ECO:0000256" key="4">
    <source>
        <dbReference type="SAM" id="MobiDB-lite"/>
    </source>
</evidence>
<dbReference type="AlphaFoldDB" id="A0A9Q9FB77"/>
<dbReference type="Gene3D" id="1.10.287.110">
    <property type="entry name" value="DnaJ domain"/>
    <property type="match status" value="1"/>
</dbReference>
<evidence type="ECO:0000256" key="1">
    <source>
        <dbReference type="ARBA" id="ARBA00004240"/>
    </source>
</evidence>
<keyword evidence="2" id="KW-0732">Signal</keyword>
<feature type="region of interest" description="Disordered" evidence="4">
    <location>
        <begin position="437"/>
        <end position="458"/>
    </location>
</feature>
<name>A0A9Q9FB77_ENCHE</name>
<dbReference type="PROSITE" id="PS50076">
    <property type="entry name" value="DNAJ_2"/>
    <property type="match status" value="1"/>
</dbReference>
<feature type="region of interest" description="Disordered" evidence="4">
    <location>
        <begin position="336"/>
        <end position="355"/>
    </location>
</feature>
<evidence type="ECO:0000256" key="3">
    <source>
        <dbReference type="ARBA" id="ARBA00022824"/>
    </source>
</evidence>
<dbReference type="SMART" id="SM00271">
    <property type="entry name" value="DnaJ"/>
    <property type="match status" value="1"/>
</dbReference>
<dbReference type="GO" id="GO:0005783">
    <property type="term" value="C:endoplasmic reticulum"/>
    <property type="evidence" value="ECO:0007669"/>
    <property type="project" value="UniProtKB-SubCell"/>
</dbReference>
<feature type="compositionally biased region" description="Basic and acidic residues" evidence="4">
    <location>
        <begin position="336"/>
        <end position="349"/>
    </location>
</feature>
<evidence type="ECO:0000256" key="2">
    <source>
        <dbReference type="ARBA" id="ARBA00022729"/>
    </source>
</evidence>
<proteinExistence type="predicted"/>
<keyword evidence="3" id="KW-0256">Endoplasmic reticulum</keyword>
<accession>A0A9Q9FB77</accession>
<organism evidence="6 7">
    <name type="scientific">Encephalitozoon hellem</name>
    <name type="common">Microsporidian parasite</name>
    <dbReference type="NCBI Taxonomy" id="27973"/>
    <lineage>
        <taxon>Eukaryota</taxon>
        <taxon>Fungi</taxon>
        <taxon>Fungi incertae sedis</taxon>
        <taxon>Microsporidia</taxon>
        <taxon>Unikaryonidae</taxon>
        <taxon>Encephalitozoon</taxon>
    </lineage>
</organism>
<dbReference type="InterPro" id="IPR001623">
    <property type="entry name" value="DnaJ_domain"/>
</dbReference>
<dbReference type="PANTHER" id="PTHR44140:SF2">
    <property type="entry name" value="LD25575P"/>
    <property type="match status" value="1"/>
</dbReference>
<evidence type="ECO:0000313" key="6">
    <source>
        <dbReference type="EMBL" id="UTX42895.1"/>
    </source>
</evidence>
<evidence type="ECO:0000259" key="5">
    <source>
        <dbReference type="PROSITE" id="PS50076"/>
    </source>
</evidence>
<dbReference type="Pfam" id="PF00226">
    <property type="entry name" value="DnaJ"/>
    <property type="match status" value="1"/>
</dbReference>
<dbReference type="InterPro" id="IPR051727">
    <property type="entry name" value="DnaJ_C3_Co-chaperones"/>
</dbReference>
<dbReference type="GO" id="GO:0051087">
    <property type="term" value="F:protein-folding chaperone binding"/>
    <property type="evidence" value="ECO:0007669"/>
    <property type="project" value="TreeGrafter"/>
</dbReference>
<dbReference type="InterPro" id="IPR036869">
    <property type="entry name" value="J_dom_sf"/>
</dbReference>